<feature type="signal peptide" evidence="1">
    <location>
        <begin position="1"/>
        <end position="22"/>
    </location>
</feature>
<dbReference type="InterPro" id="IPR009642">
    <property type="entry name" value="DUF1236"/>
</dbReference>
<dbReference type="InterPro" id="IPR003646">
    <property type="entry name" value="SH3-like_bac-type"/>
</dbReference>
<dbReference type="PROSITE" id="PS51781">
    <property type="entry name" value="SH3B"/>
    <property type="match status" value="1"/>
</dbReference>
<dbReference type="Proteomes" id="UP000093748">
    <property type="component" value="Unassembled WGS sequence"/>
</dbReference>
<evidence type="ECO:0000313" key="4">
    <source>
        <dbReference type="Proteomes" id="UP000093748"/>
    </source>
</evidence>
<dbReference type="OrthoDB" id="102964at2"/>
<dbReference type="Gene3D" id="2.30.30.40">
    <property type="entry name" value="SH3 Domains"/>
    <property type="match status" value="1"/>
</dbReference>
<reference evidence="4" key="1">
    <citation type="submission" date="2016-06" db="EMBL/GenBank/DDBJ databases">
        <title>NZP2037 Pacbio-Illumina hybrid assembly.</title>
        <authorList>
            <person name="Ramsay J.P."/>
        </authorList>
    </citation>
    <scope>NUCLEOTIDE SEQUENCE [LARGE SCALE GENOMIC DNA]</scope>
    <source>
        <strain evidence="4">R7ANS::ICEMlSym2042</strain>
    </source>
</reference>
<dbReference type="PATRIC" id="fig|266835.9.peg.3453"/>
<dbReference type="Pfam" id="PF06823">
    <property type="entry name" value="DUF1236"/>
    <property type="match status" value="1"/>
</dbReference>
<dbReference type="GeneID" id="66681203"/>
<evidence type="ECO:0000313" key="3">
    <source>
        <dbReference type="EMBL" id="OBP82900.1"/>
    </source>
</evidence>
<comment type="caution">
    <text evidence="3">The sequence shown here is derived from an EMBL/GenBank/DDBJ whole genome shotgun (WGS) entry which is preliminary data.</text>
</comment>
<organism evidence="3 4">
    <name type="scientific">Rhizobium loti</name>
    <name type="common">Mesorhizobium loti</name>
    <dbReference type="NCBI Taxonomy" id="381"/>
    <lineage>
        <taxon>Bacteria</taxon>
        <taxon>Pseudomonadati</taxon>
        <taxon>Pseudomonadota</taxon>
        <taxon>Alphaproteobacteria</taxon>
        <taxon>Hyphomicrobiales</taxon>
        <taxon>Phyllobacteriaceae</taxon>
        <taxon>Mesorhizobium</taxon>
    </lineage>
</organism>
<accession>A0A1A5I720</accession>
<dbReference type="Pfam" id="PF08239">
    <property type="entry name" value="SH3_3"/>
    <property type="match status" value="1"/>
</dbReference>
<sequence length="201" mass="21427">MKSVLLPAIAGMMTVMSGAAFADTAVSAVTDLNVRAGPGPQYPVIGVLAAGQSATLNGCIENSKWCTIAEAGGQGWVYSDYVTADFSGSRVILTQRPHGSSVAIVSPPKDIGNYSTDYTGAIVAGQPAEDAFPPPPAEVRTYVDTHRLDPVYLDGEVVTGATLPDTVELREIPDYNYRYVYVNGQPALIDPQTRRIMYVVR</sequence>
<name>A0A1A5I720_RHILI</name>
<dbReference type="RefSeq" id="WP_032932286.1">
    <property type="nucleotide sequence ID" value="NZ_LZTH01000034.1"/>
</dbReference>
<dbReference type="EMBL" id="LZTJ01000001">
    <property type="protein sequence ID" value="OBP82900.1"/>
    <property type="molecule type" value="Genomic_DNA"/>
</dbReference>
<evidence type="ECO:0000256" key="1">
    <source>
        <dbReference type="SAM" id="SignalP"/>
    </source>
</evidence>
<proteinExistence type="predicted"/>
<protein>
    <recommendedName>
        <fullName evidence="2">SH3b domain-containing protein</fullName>
    </recommendedName>
</protein>
<evidence type="ECO:0000259" key="2">
    <source>
        <dbReference type="PROSITE" id="PS51781"/>
    </source>
</evidence>
<dbReference type="SMART" id="SM00287">
    <property type="entry name" value="SH3b"/>
    <property type="match status" value="1"/>
</dbReference>
<feature type="domain" description="SH3b" evidence="2">
    <location>
        <begin position="22"/>
        <end position="86"/>
    </location>
</feature>
<gene>
    <name evidence="3" type="ORF">BAE39_05080</name>
</gene>
<keyword evidence="1" id="KW-0732">Signal</keyword>
<dbReference type="AlphaFoldDB" id="A0A1A5I720"/>
<feature type="chain" id="PRO_5009827038" description="SH3b domain-containing protein" evidence="1">
    <location>
        <begin position="23"/>
        <end position="201"/>
    </location>
</feature>